<keyword evidence="3" id="KW-1185">Reference proteome</keyword>
<dbReference type="EMBL" id="JAINUG010000021">
    <property type="protein sequence ID" value="KAJ8411690.1"/>
    <property type="molecule type" value="Genomic_DNA"/>
</dbReference>
<protein>
    <submittedName>
        <fullName evidence="2">Uncharacterized protein</fullName>
    </submittedName>
</protein>
<evidence type="ECO:0000313" key="3">
    <source>
        <dbReference type="Proteomes" id="UP001221898"/>
    </source>
</evidence>
<feature type="compositionally biased region" description="Low complexity" evidence="1">
    <location>
        <begin position="125"/>
        <end position="134"/>
    </location>
</feature>
<accession>A0AAD7WWK7</accession>
<feature type="region of interest" description="Disordered" evidence="1">
    <location>
        <begin position="99"/>
        <end position="134"/>
    </location>
</feature>
<evidence type="ECO:0000256" key="1">
    <source>
        <dbReference type="SAM" id="MobiDB-lite"/>
    </source>
</evidence>
<sequence length="134" mass="14130">MYLAVNLRQSGARWGAHRSSCFLEERRNAVGDADRIPTVGCGHFVGLCLPSCVLLNVTRGRGSRACAGEEKTKVILKTTRGLPAIVACDQGKALLTPRMEIDVPEAPAPQADVPDSVPPPPSCPSPEVDVPSAS</sequence>
<dbReference type="AlphaFoldDB" id="A0AAD7WWK7"/>
<comment type="caution">
    <text evidence="2">The sequence shown here is derived from an EMBL/GenBank/DDBJ whole genome shotgun (WGS) entry which is preliminary data.</text>
</comment>
<organism evidence="2 3">
    <name type="scientific">Aldrovandia affinis</name>
    <dbReference type="NCBI Taxonomy" id="143900"/>
    <lineage>
        <taxon>Eukaryota</taxon>
        <taxon>Metazoa</taxon>
        <taxon>Chordata</taxon>
        <taxon>Craniata</taxon>
        <taxon>Vertebrata</taxon>
        <taxon>Euteleostomi</taxon>
        <taxon>Actinopterygii</taxon>
        <taxon>Neopterygii</taxon>
        <taxon>Teleostei</taxon>
        <taxon>Notacanthiformes</taxon>
        <taxon>Halosauridae</taxon>
        <taxon>Aldrovandia</taxon>
    </lineage>
</organism>
<evidence type="ECO:0000313" key="2">
    <source>
        <dbReference type="EMBL" id="KAJ8411690.1"/>
    </source>
</evidence>
<gene>
    <name evidence="2" type="ORF">AAFF_G00153280</name>
</gene>
<name>A0AAD7WWK7_9TELE</name>
<dbReference type="Proteomes" id="UP001221898">
    <property type="component" value="Unassembled WGS sequence"/>
</dbReference>
<reference evidence="2" key="1">
    <citation type="journal article" date="2023" name="Science">
        <title>Genome structures resolve the early diversification of teleost fishes.</title>
        <authorList>
            <person name="Parey E."/>
            <person name="Louis A."/>
            <person name="Montfort J."/>
            <person name="Bouchez O."/>
            <person name="Roques C."/>
            <person name="Iampietro C."/>
            <person name="Lluch J."/>
            <person name="Castinel A."/>
            <person name="Donnadieu C."/>
            <person name="Desvignes T."/>
            <person name="Floi Bucao C."/>
            <person name="Jouanno E."/>
            <person name="Wen M."/>
            <person name="Mejri S."/>
            <person name="Dirks R."/>
            <person name="Jansen H."/>
            <person name="Henkel C."/>
            <person name="Chen W.J."/>
            <person name="Zahm M."/>
            <person name="Cabau C."/>
            <person name="Klopp C."/>
            <person name="Thompson A.W."/>
            <person name="Robinson-Rechavi M."/>
            <person name="Braasch I."/>
            <person name="Lecointre G."/>
            <person name="Bobe J."/>
            <person name="Postlethwait J.H."/>
            <person name="Berthelot C."/>
            <person name="Roest Crollius H."/>
            <person name="Guiguen Y."/>
        </authorList>
    </citation>
    <scope>NUCLEOTIDE SEQUENCE</scope>
    <source>
        <strain evidence="2">NC1722</strain>
    </source>
</reference>
<proteinExistence type="predicted"/>